<dbReference type="InterPro" id="IPR025110">
    <property type="entry name" value="AMP-bd_C"/>
</dbReference>
<dbReference type="SUPFAM" id="SSF56801">
    <property type="entry name" value="Acetyl-CoA synthetase-like"/>
    <property type="match status" value="1"/>
</dbReference>
<name>A0AAF0BUA3_9ACTN</name>
<evidence type="ECO:0000259" key="3">
    <source>
        <dbReference type="Pfam" id="PF13193"/>
    </source>
</evidence>
<dbReference type="AlphaFoldDB" id="A0AAF0BUA3"/>
<dbReference type="InterPro" id="IPR042099">
    <property type="entry name" value="ANL_N_sf"/>
</dbReference>
<proteinExistence type="predicted"/>
<dbReference type="InterPro" id="IPR050237">
    <property type="entry name" value="ATP-dep_AMP-bd_enzyme"/>
</dbReference>
<protein>
    <submittedName>
        <fullName evidence="4">Fatty acid--CoA ligase family protein</fullName>
    </submittedName>
</protein>
<dbReference type="InterPro" id="IPR020845">
    <property type="entry name" value="AMP-binding_CS"/>
</dbReference>
<organism evidence="4 5">
    <name type="scientific">Iamia majanohamensis</name>
    <dbReference type="NCBI Taxonomy" id="467976"/>
    <lineage>
        <taxon>Bacteria</taxon>
        <taxon>Bacillati</taxon>
        <taxon>Actinomycetota</taxon>
        <taxon>Acidimicrobiia</taxon>
        <taxon>Acidimicrobiales</taxon>
        <taxon>Iamiaceae</taxon>
        <taxon>Iamia</taxon>
    </lineage>
</organism>
<dbReference type="PANTHER" id="PTHR43767:SF1">
    <property type="entry name" value="NONRIBOSOMAL PEPTIDE SYNTHASE PES1 (EUROFUNG)-RELATED"/>
    <property type="match status" value="1"/>
</dbReference>
<dbReference type="PROSITE" id="PS00455">
    <property type="entry name" value="AMP_BINDING"/>
    <property type="match status" value="1"/>
</dbReference>
<dbReference type="PANTHER" id="PTHR43767">
    <property type="entry name" value="LONG-CHAIN-FATTY-ACID--COA LIGASE"/>
    <property type="match status" value="1"/>
</dbReference>
<dbReference type="EMBL" id="CP116942">
    <property type="protein sequence ID" value="WCO65184.1"/>
    <property type="molecule type" value="Genomic_DNA"/>
</dbReference>
<feature type="domain" description="AMP-dependent synthetase/ligase" evidence="2">
    <location>
        <begin position="78"/>
        <end position="242"/>
    </location>
</feature>
<evidence type="ECO:0000313" key="4">
    <source>
        <dbReference type="EMBL" id="WCO65184.1"/>
    </source>
</evidence>
<feature type="compositionally biased region" description="Basic and acidic residues" evidence="1">
    <location>
        <begin position="245"/>
        <end position="262"/>
    </location>
</feature>
<dbReference type="InterPro" id="IPR045851">
    <property type="entry name" value="AMP-bd_C_sf"/>
</dbReference>
<keyword evidence="4" id="KW-0436">Ligase</keyword>
<dbReference type="KEGG" id="ima:PO878_11810"/>
<feature type="region of interest" description="Disordered" evidence="1">
    <location>
        <begin position="245"/>
        <end position="266"/>
    </location>
</feature>
<dbReference type="Pfam" id="PF00501">
    <property type="entry name" value="AMP-binding"/>
    <property type="match status" value="1"/>
</dbReference>
<gene>
    <name evidence="4" type="ORF">PO878_11810</name>
</gene>
<reference evidence="4" key="1">
    <citation type="submission" date="2023-01" db="EMBL/GenBank/DDBJ databases">
        <title>The diversity of Class Acidimicrobiia in South China Sea sediment environments and the proposal of Iamia marina sp. nov., a novel species of the genus Iamia.</title>
        <authorList>
            <person name="He Y."/>
            <person name="Tian X."/>
        </authorList>
    </citation>
    <scope>NUCLEOTIDE SEQUENCE</scope>
    <source>
        <strain evidence="4">DSM 19957</strain>
    </source>
</reference>
<feature type="domain" description="AMP-binding enzyme C-terminal" evidence="3">
    <location>
        <begin position="303"/>
        <end position="378"/>
    </location>
</feature>
<dbReference type="GO" id="GO:0016878">
    <property type="term" value="F:acid-thiol ligase activity"/>
    <property type="evidence" value="ECO:0007669"/>
    <property type="project" value="UniProtKB-ARBA"/>
</dbReference>
<dbReference type="CDD" id="cd04433">
    <property type="entry name" value="AFD_class_I"/>
    <property type="match status" value="1"/>
</dbReference>
<dbReference type="Gene3D" id="3.40.50.12780">
    <property type="entry name" value="N-terminal domain of ligase-like"/>
    <property type="match status" value="1"/>
</dbReference>
<dbReference type="Pfam" id="PF13193">
    <property type="entry name" value="AMP-binding_C"/>
    <property type="match status" value="1"/>
</dbReference>
<evidence type="ECO:0000256" key="1">
    <source>
        <dbReference type="SAM" id="MobiDB-lite"/>
    </source>
</evidence>
<evidence type="ECO:0000259" key="2">
    <source>
        <dbReference type="Pfam" id="PF00501"/>
    </source>
</evidence>
<keyword evidence="5" id="KW-1185">Reference proteome</keyword>
<dbReference type="Proteomes" id="UP001216390">
    <property type="component" value="Chromosome"/>
</dbReference>
<evidence type="ECO:0000313" key="5">
    <source>
        <dbReference type="Proteomes" id="UP001216390"/>
    </source>
</evidence>
<sequence>MGALVAVAARGGPGFVEVLRRTWDDGDAVLPLDPRLPAPVLRRLVTVLQPTTLETLGGTVDPALLDGIDGTRTLDGDALVVPTSGTTGEPKGVVLTHDALAAHAAAVHDHLGATSSDRWLACLPLAHIGGLGVVVRALVDGLGLEVHRGFDAGAVAGAREAGATLTSLVPTALDRVGADGFRWVVLGGSADTVARRPANVVRTWGLTETGGGVVYDGRPLAGVEVAEVDGELWVRSPTLARGVRRADGSTRDLRRPLPHDRGSTGWLATGDAGEVAADGTVTVRGRTDDMVVTGGENVWPDAVEAVLRRLPAVDQVAVAGRPDPEWGQRVVAWVVPVDHRPPPTLDGLRAAARAELPAYAAPRELRLVDHLPRTPLGKVRRADLPDAAPD</sequence>
<dbReference type="Gene3D" id="3.30.300.30">
    <property type="match status" value="1"/>
</dbReference>
<dbReference type="InterPro" id="IPR000873">
    <property type="entry name" value="AMP-dep_synth/lig_dom"/>
</dbReference>
<dbReference type="RefSeq" id="WP_272734709.1">
    <property type="nucleotide sequence ID" value="NZ_CP116942.1"/>
</dbReference>
<accession>A0AAF0BUA3</accession>